<evidence type="ECO:0000256" key="4">
    <source>
        <dbReference type="ARBA" id="ARBA00022840"/>
    </source>
</evidence>
<dbReference type="Gene3D" id="3.40.50.300">
    <property type="entry name" value="P-loop containing nucleotide triphosphate hydrolases"/>
    <property type="match status" value="1"/>
</dbReference>
<evidence type="ECO:0000256" key="1">
    <source>
        <dbReference type="ARBA" id="ARBA00005417"/>
    </source>
</evidence>
<dbReference type="CDD" id="cd03257">
    <property type="entry name" value="ABC_NikE_OppD_transporters"/>
    <property type="match status" value="1"/>
</dbReference>
<dbReference type="STRING" id="1458985.BJP34_15610"/>
<evidence type="ECO:0000256" key="3">
    <source>
        <dbReference type="ARBA" id="ARBA00022741"/>
    </source>
</evidence>
<protein>
    <submittedName>
        <fullName evidence="6">Peptide ABC transporter substrate-binding protein</fullName>
    </submittedName>
</protein>
<evidence type="ECO:0000313" key="6">
    <source>
        <dbReference type="EMBL" id="AOX00683.1"/>
    </source>
</evidence>
<dbReference type="GO" id="GO:0015833">
    <property type="term" value="P:peptide transport"/>
    <property type="evidence" value="ECO:0007669"/>
    <property type="project" value="InterPro"/>
</dbReference>
<dbReference type="Proteomes" id="UP000177870">
    <property type="component" value="Chromosome"/>
</dbReference>
<keyword evidence="2" id="KW-0813">Transport</keyword>
<dbReference type="InterPro" id="IPR013563">
    <property type="entry name" value="Oligopep_ABC_C"/>
</dbReference>
<comment type="similarity">
    <text evidence="1">Belongs to the ABC transporter superfamily.</text>
</comment>
<name>A0A1D8TT13_9CYAN</name>
<dbReference type="Pfam" id="PF08352">
    <property type="entry name" value="oligo_HPY"/>
    <property type="match status" value="1"/>
</dbReference>
<dbReference type="KEGG" id="mpro:BJP34_15610"/>
<dbReference type="Pfam" id="PF00005">
    <property type="entry name" value="ABC_tran"/>
    <property type="match status" value="1"/>
</dbReference>
<feature type="domain" description="ABC transporter" evidence="5">
    <location>
        <begin position="19"/>
        <end position="270"/>
    </location>
</feature>
<dbReference type="AlphaFoldDB" id="A0A1D8TT13"/>
<dbReference type="GO" id="GO:0055085">
    <property type="term" value="P:transmembrane transport"/>
    <property type="evidence" value="ECO:0007669"/>
    <property type="project" value="UniProtKB-ARBA"/>
</dbReference>
<dbReference type="PANTHER" id="PTHR43776:SF7">
    <property type="entry name" value="D,D-DIPEPTIDE TRANSPORT ATP-BINDING PROTEIN DDPF-RELATED"/>
    <property type="match status" value="1"/>
</dbReference>
<dbReference type="PANTHER" id="PTHR43776">
    <property type="entry name" value="TRANSPORT ATP-BINDING PROTEIN"/>
    <property type="match status" value="1"/>
</dbReference>
<gene>
    <name evidence="6" type="ORF">BJP34_15610</name>
</gene>
<dbReference type="InterPro" id="IPR050319">
    <property type="entry name" value="ABC_transp_ATP-bind"/>
</dbReference>
<evidence type="ECO:0000313" key="7">
    <source>
        <dbReference type="Proteomes" id="UP000177870"/>
    </source>
</evidence>
<dbReference type="SUPFAM" id="SSF52540">
    <property type="entry name" value="P-loop containing nucleoside triphosphate hydrolases"/>
    <property type="match status" value="1"/>
</dbReference>
<proteinExistence type="inferred from homology"/>
<dbReference type="PROSITE" id="PS00211">
    <property type="entry name" value="ABC_TRANSPORTER_1"/>
    <property type="match status" value="1"/>
</dbReference>
<dbReference type="RefSeq" id="WP_070393136.1">
    <property type="nucleotide sequence ID" value="NZ_CP017599.1"/>
</dbReference>
<dbReference type="InterPro" id="IPR003439">
    <property type="entry name" value="ABC_transporter-like_ATP-bd"/>
</dbReference>
<dbReference type="OrthoDB" id="9802264at2"/>
<dbReference type="GO" id="GO:0005524">
    <property type="term" value="F:ATP binding"/>
    <property type="evidence" value="ECO:0007669"/>
    <property type="project" value="UniProtKB-KW"/>
</dbReference>
<dbReference type="InterPro" id="IPR027417">
    <property type="entry name" value="P-loop_NTPase"/>
</dbReference>
<organism evidence="6 7">
    <name type="scientific">Moorena producens PAL-8-15-08-1</name>
    <dbReference type="NCBI Taxonomy" id="1458985"/>
    <lineage>
        <taxon>Bacteria</taxon>
        <taxon>Bacillati</taxon>
        <taxon>Cyanobacteriota</taxon>
        <taxon>Cyanophyceae</taxon>
        <taxon>Coleofasciculales</taxon>
        <taxon>Coleofasciculaceae</taxon>
        <taxon>Moorena</taxon>
    </lineage>
</organism>
<dbReference type="NCBIfam" id="NF008453">
    <property type="entry name" value="PRK11308.1"/>
    <property type="match status" value="1"/>
</dbReference>
<dbReference type="PROSITE" id="PS50893">
    <property type="entry name" value="ABC_TRANSPORTER_2"/>
    <property type="match status" value="1"/>
</dbReference>
<dbReference type="SMART" id="SM00382">
    <property type="entry name" value="AAA"/>
    <property type="match status" value="1"/>
</dbReference>
<dbReference type="EMBL" id="CP017599">
    <property type="protein sequence ID" value="AOX00683.1"/>
    <property type="molecule type" value="Genomic_DNA"/>
</dbReference>
<dbReference type="InterPro" id="IPR003593">
    <property type="entry name" value="AAA+_ATPase"/>
</dbReference>
<accession>A0A1D8TT13</accession>
<sequence length="339" mass="38006">MTAAQLDKPKPNPQNNSLLHIENLQMHFPITQGIIWQKQIGSIKAVDGLNFEINRGETLGLVGESGCGKSTTGRALLQLYRPTAGHVYFENIDLTELDAESLRQMRRRMQMIFQDPYASLNPRMTVGSIVGEPLQIHGLATGKQKQERVQSLLEVVGLNPHFINRYPHEFSGGQRQRIVIARALALNPDFIVCDEPIAALDVSIQAQVVNLMQSLQADMGLTYLFIAHDLSIVRHISDRVAVMYLGKIVELADRVCLYENPLHPYTQALISAVPIPDPELERQRERIILTGDVPSPSNPPKGCRFHTRCPMVMDTCRQDPEPEFKDAGRGHYVACHLVH</sequence>
<keyword evidence="4" id="KW-0067">ATP-binding</keyword>
<dbReference type="GO" id="GO:0016887">
    <property type="term" value="F:ATP hydrolysis activity"/>
    <property type="evidence" value="ECO:0007669"/>
    <property type="project" value="InterPro"/>
</dbReference>
<reference evidence="7" key="1">
    <citation type="submission" date="2016-10" db="EMBL/GenBank/DDBJ databases">
        <title>Comparative genomics uncovers the prolific and rare metabolic potential of the cyanobacterial genus Moorea.</title>
        <authorList>
            <person name="Leao T."/>
            <person name="Castelao G."/>
            <person name="Korobeynikov A."/>
            <person name="Monroe E.A."/>
            <person name="Podell S."/>
            <person name="Glukhov E."/>
            <person name="Allen E."/>
            <person name="Gerwick W.H."/>
            <person name="Gerwick L."/>
        </authorList>
    </citation>
    <scope>NUCLEOTIDE SEQUENCE [LARGE SCALE GENOMIC DNA]</scope>
    <source>
        <strain evidence="7">PAL-8-15-08-1</strain>
    </source>
</reference>
<evidence type="ECO:0000256" key="2">
    <source>
        <dbReference type="ARBA" id="ARBA00022448"/>
    </source>
</evidence>
<dbReference type="FunFam" id="3.40.50.300:FF:000016">
    <property type="entry name" value="Oligopeptide ABC transporter ATP-binding component"/>
    <property type="match status" value="1"/>
</dbReference>
<dbReference type="InterPro" id="IPR017871">
    <property type="entry name" value="ABC_transporter-like_CS"/>
</dbReference>
<evidence type="ECO:0000259" key="5">
    <source>
        <dbReference type="PROSITE" id="PS50893"/>
    </source>
</evidence>
<dbReference type="NCBIfam" id="TIGR01727">
    <property type="entry name" value="oligo_HPY"/>
    <property type="match status" value="1"/>
</dbReference>
<keyword evidence="3" id="KW-0547">Nucleotide-binding</keyword>